<dbReference type="GO" id="GO:0009272">
    <property type="term" value="P:fungal-type cell wall biogenesis"/>
    <property type="evidence" value="ECO:0007669"/>
    <property type="project" value="UniProtKB-ARBA"/>
</dbReference>
<dbReference type="OrthoDB" id="407355at2759"/>
<dbReference type="EMBL" id="SBJO01000037">
    <property type="protein sequence ID" value="KAF9764121.1"/>
    <property type="molecule type" value="Genomic_DNA"/>
</dbReference>
<dbReference type="Gene3D" id="3.20.20.370">
    <property type="entry name" value="Glycoside hydrolase/deacetylase"/>
    <property type="match status" value="1"/>
</dbReference>
<dbReference type="Pfam" id="PF01522">
    <property type="entry name" value="Polysacc_deac_1"/>
    <property type="match status" value="1"/>
</dbReference>
<evidence type="ECO:0000313" key="3">
    <source>
        <dbReference type="Proteomes" id="UP000740883"/>
    </source>
</evidence>
<sequence>MLSILWQIINVACQLPRSCTNAGIIAITFDDGPTNYTFTILEIARQNNIKLTFHFTIHQRMTGDLTDIYKLVIEEGHTLGLRVNPTRDYDNMDYNQVEVDINKQVCAINKSSGSKIKFARAPEMDSLYNQDIYTVLYNDNITQTSANFSVVGFPDPLKEFEEMICASNPEFDSFIVQMHDSQEENDQYLQDFINIGLENGYTFVNLEDCLGDYKPENTSGGNKRSKLSSDGVADICILPLLALLFHIL</sequence>
<dbReference type="GO" id="GO:0004099">
    <property type="term" value="F:chitin deacetylase activity"/>
    <property type="evidence" value="ECO:0007669"/>
    <property type="project" value="UniProtKB-ARBA"/>
</dbReference>
<dbReference type="PANTHER" id="PTHR10587">
    <property type="entry name" value="GLYCOSYL TRANSFERASE-RELATED"/>
    <property type="match status" value="1"/>
</dbReference>
<gene>
    <name evidence="2" type="ORF">NGRA_0809</name>
</gene>
<reference evidence="2 3" key="1">
    <citation type="journal article" date="2020" name="Genome Biol. Evol.">
        <title>Comparative genomics of strictly vertically transmitted, feminizing microsporidia endosymbionts of amphipod crustaceans.</title>
        <authorList>
            <person name="Cormier A."/>
            <person name="Chebbi M.A."/>
            <person name="Giraud I."/>
            <person name="Wattier R."/>
            <person name="Teixeira M."/>
            <person name="Gilbert C."/>
            <person name="Rigaud T."/>
            <person name="Cordaux R."/>
        </authorList>
    </citation>
    <scope>NUCLEOTIDE SEQUENCE [LARGE SCALE GENOMIC DNA]</scope>
    <source>
        <strain evidence="2 3">Ou3-Ou53</strain>
    </source>
</reference>
<accession>A0A9P6H2C9</accession>
<organism evidence="2 3">
    <name type="scientific">Nosema granulosis</name>
    <dbReference type="NCBI Taxonomy" id="83296"/>
    <lineage>
        <taxon>Eukaryota</taxon>
        <taxon>Fungi</taxon>
        <taxon>Fungi incertae sedis</taxon>
        <taxon>Microsporidia</taxon>
        <taxon>Nosematidae</taxon>
        <taxon>Nosema</taxon>
    </lineage>
</organism>
<dbReference type="SUPFAM" id="SSF88713">
    <property type="entry name" value="Glycoside hydrolase/deacetylase"/>
    <property type="match status" value="1"/>
</dbReference>
<evidence type="ECO:0000259" key="1">
    <source>
        <dbReference type="PROSITE" id="PS51677"/>
    </source>
</evidence>
<dbReference type="InterPro" id="IPR050248">
    <property type="entry name" value="Polysacc_deacetylase_ArnD"/>
</dbReference>
<feature type="domain" description="NodB homology" evidence="1">
    <location>
        <begin position="23"/>
        <end position="204"/>
    </location>
</feature>
<protein>
    <submittedName>
        <fullName evidence="2">Polysaccharide deacetylase domain-containing protein</fullName>
    </submittedName>
</protein>
<dbReference type="AlphaFoldDB" id="A0A9P6H2C9"/>
<dbReference type="InterPro" id="IPR002509">
    <property type="entry name" value="NODB_dom"/>
</dbReference>
<dbReference type="PROSITE" id="PS51677">
    <property type="entry name" value="NODB"/>
    <property type="match status" value="1"/>
</dbReference>
<dbReference type="Proteomes" id="UP000740883">
    <property type="component" value="Unassembled WGS sequence"/>
</dbReference>
<name>A0A9P6H2C9_9MICR</name>
<dbReference type="InterPro" id="IPR011330">
    <property type="entry name" value="Glyco_hydro/deAcase_b/a-brl"/>
</dbReference>
<evidence type="ECO:0000313" key="2">
    <source>
        <dbReference type="EMBL" id="KAF9764121.1"/>
    </source>
</evidence>
<comment type="caution">
    <text evidence="2">The sequence shown here is derived from an EMBL/GenBank/DDBJ whole genome shotgun (WGS) entry which is preliminary data.</text>
</comment>
<keyword evidence="3" id="KW-1185">Reference proteome</keyword>
<proteinExistence type="predicted"/>
<dbReference type="GO" id="GO:0005975">
    <property type="term" value="P:carbohydrate metabolic process"/>
    <property type="evidence" value="ECO:0007669"/>
    <property type="project" value="InterPro"/>
</dbReference>